<evidence type="ECO:0000313" key="1">
    <source>
        <dbReference type="EMBL" id="GKV05323.1"/>
    </source>
</evidence>
<proteinExistence type="predicted"/>
<gene>
    <name evidence="1" type="ORF">SLEP1_g17349</name>
</gene>
<organism evidence="1 2">
    <name type="scientific">Rubroshorea leprosula</name>
    <dbReference type="NCBI Taxonomy" id="152421"/>
    <lineage>
        <taxon>Eukaryota</taxon>
        <taxon>Viridiplantae</taxon>
        <taxon>Streptophyta</taxon>
        <taxon>Embryophyta</taxon>
        <taxon>Tracheophyta</taxon>
        <taxon>Spermatophyta</taxon>
        <taxon>Magnoliopsida</taxon>
        <taxon>eudicotyledons</taxon>
        <taxon>Gunneridae</taxon>
        <taxon>Pentapetalae</taxon>
        <taxon>rosids</taxon>
        <taxon>malvids</taxon>
        <taxon>Malvales</taxon>
        <taxon>Dipterocarpaceae</taxon>
        <taxon>Rubroshorea</taxon>
    </lineage>
</organism>
<protein>
    <submittedName>
        <fullName evidence="1">Uncharacterized protein</fullName>
    </submittedName>
</protein>
<name>A0AAV5J4I3_9ROSI</name>
<comment type="caution">
    <text evidence="1">The sequence shown here is derived from an EMBL/GenBank/DDBJ whole genome shotgun (WGS) entry which is preliminary data.</text>
</comment>
<evidence type="ECO:0000313" key="2">
    <source>
        <dbReference type="Proteomes" id="UP001054252"/>
    </source>
</evidence>
<keyword evidence="2" id="KW-1185">Reference proteome</keyword>
<dbReference type="EMBL" id="BPVZ01000023">
    <property type="protein sequence ID" value="GKV05323.1"/>
    <property type="molecule type" value="Genomic_DNA"/>
</dbReference>
<dbReference type="Proteomes" id="UP001054252">
    <property type="component" value="Unassembled WGS sequence"/>
</dbReference>
<reference evidence="1 2" key="1">
    <citation type="journal article" date="2021" name="Commun. Biol.">
        <title>The genome of Shorea leprosula (Dipterocarpaceae) highlights the ecological relevance of drought in aseasonal tropical rainforests.</title>
        <authorList>
            <person name="Ng K.K.S."/>
            <person name="Kobayashi M.J."/>
            <person name="Fawcett J.A."/>
            <person name="Hatakeyama M."/>
            <person name="Paape T."/>
            <person name="Ng C.H."/>
            <person name="Ang C.C."/>
            <person name="Tnah L.H."/>
            <person name="Lee C.T."/>
            <person name="Nishiyama T."/>
            <person name="Sese J."/>
            <person name="O'Brien M.J."/>
            <person name="Copetti D."/>
            <person name="Mohd Noor M.I."/>
            <person name="Ong R.C."/>
            <person name="Putra M."/>
            <person name="Sireger I.Z."/>
            <person name="Indrioko S."/>
            <person name="Kosugi Y."/>
            <person name="Izuno A."/>
            <person name="Isagi Y."/>
            <person name="Lee S.L."/>
            <person name="Shimizu K.K."/>
        </authorList>
    </citation>
    <scope>NUCLEOTIDE SEQUENCE [LARGE SCALE GENOMIC DNA]</scope>
    <source>
        <strain evidence="1">214</strain>
    </source>
</reference>
<sequence length="111" mass="12497">MKSCCLVPPGTVLLFLNPTSRIPFFRFRVCAWTSASPSRNHPTLLASISRPQGKKVGQCKCAFPPQCYGGGDDFLVVNFYRFVMIKEPEEEIAKHLDFLKDKTCISHIITC</sequence>
<accession>A0AAV5J4I3</accession>
<dbReference type="AlphaFoldDB" id="A0AAV5J4I3"/>